<dbReference type="OrthoDB" id="1747252at2759"/>
<dbReference type="GO" id="GO:1990904">
    <property type="term" value="C:ribonucleoprotein complex"/>
    <property type="evidence" value="ECO:0007669"/>
    <property type="project" value="UniProtKB-KW"/>
</dbReference>
<organism evidence="5 6">
    <name type="scientific">Stichopus japonicus</name>
    <name type="common">Sea cucumber</name>
    <dbReference type="NCBI Taxonomy" id="307972"/>
    <lineage>
        <taxon>Eukaryota</taxon>
        <taxon>Metazoa</taxon>
        <taxon>Echinodermata</taxon>
        <taxon>Eleutherozoa</taxon>
        <taxon>Echinozoa</taxon>
        <taxon>Holothuroidea</taxon>
        <taxon>Aspidochirotacea</taxon>
        <taxon>Aspidochirotida</taxon>
        <taxon>Stichopodidae</taxon>
        <taxon>Apostichopus</taxon>
    </lineage>
</organism>
<gene>
    <name evidence="5" type="ORF">BSL78_25368</name>
</gene>
<dbReference type="InterPro" id="IPR028364">
    <property type="entry name" value="Ribosomal_uL1/biogenesis"/>
</dbReference>
<comment type="similarity">
    <text evidence="1">Belongs to the universal ribosomal protein uL1 family.</text>
</comment>
<dbReference type="SUPFAM" id="SSF56808">
    <property type="entry name" value="Ribosomal protein L1"/>
    <property type="match status" value="1"/>
</dbReference>
<evidence type="ECO:0000256" key="1">
    <source>
        <dbReference type="ARBA" id="ARBA00010531"/>
    </source>
</evidence>
<feature type="coiled-coil region" evidence="4">
    <location>
        <begin position="325"/>
        <end position="352"/>
    </location>
</feature>
<dbReference type="Gene3D" id="3.40.50.790">
    <property type="match status" value="1"/>
</dbReference>
<name>A0A2G8JPU0_STIJA</name>
<dbReference type="AlphaFoldDB" id="A0A2G8JPU0"/>
<protein>
    <submittedName>
        <fullName evidence="5">Putative 39S ribosomal protein L1, mitochondrial</fullName>
    </submittedName>
</protein>
<dbReference type="PANTHER" id="PTHR36427:SF3">
    <property type="entry name" value="LARGE RIBOSOMAL SUBUNIT PROTEIN UL1M"/>
    <property type="match status" value="1"/>
</dbReference>
<sequence>MAAPMVKPVFCTSRSILQGLCGFCSRHAIASRSENVLSKYKTSALQLSKYMSTNRLLKQYSKGDDAESLEEFAADLDVKEKPKKYKAWTPADDVYMIKDYPPKETTFKDAMKRLRTQASWSYVPDREYKDRHIDVTLYLDLNVGEKKLPAFSNLWTPPHHFWKTNKVICIAEGDGAKLAEEAGADLVVGQEQFPEIIEGEITISDFDYCVADQNMVRHLAALKKYLREKFPTAKKGSAGKDVGPLVTKFKHVKKYRVLEKFDRISNCIIGNLGLSDEQIEDNLKFLITDVCTHKPLSAGPLITKLAICGYRLDSYKINLDDYIQKEQQKEIIVDTRSELEKIEDELRQLRAS</sequence>
<accession>A0A2G8JPU0</accession>
<dbReference type="Proteomes" id="UP000230750">
    <property type="component" value="Unassembled WGS sequence"/>
</dbReference>
<evidence type="ECO:0000256" key="4">
    <source>
        <dbReference type="SAM" id="Coils"/>
    </source>
</evidence>
<dbReference type="STRING" id="307972.A0A2G8JPU0"/>
<keyword evidence="2 5" id="KW-0689">Ribosomal protein</keyword>
<dbReference type="InterPro" id="IPR016095">
    <property type="entry name" value="Ribosomal_uL1_3-a/b-sand"/>
</dbReference>
<comment type="caution">
    <text evidence="5">The sequence shown here is derived from an EMBL/GenBank/DDBJ whole genome shotgun (WGS) entry which is preliminary data.</text>
</comment>
<dbReference type="GO" id="GO:0005840">
    <property type="term" value="C:ribosome"/>
    <property type="evidence" value="ECO:0007669"/>
    <property type="project" value="UniProtKB-KW"/>
</dbReference>
<evidence type="ECO:0000313" key="6">
    <source>
        <dbReference type="Proteomes" id="UP000230750"/>
    </source>
</evidence>
<keyword evidence="4" id="KW-0175">Coiled coil</keyword>
<dbReference type="PANTHER" id="PTHR36427">
    <property type="entry name" value="54S RIBOSOMAL PROTEIN L1, MITOCHONDRIAL"/>
    <property type="match status" value="1"/>
</dbReference>
<reference evidence="5 6" key="1">
    <citation type="journal article" date="2017" name="PLoS Biol.">
        <title>The sea cucumber genome provides insights into morphological evolution and visceral regeneration.</title>
        <authorList>
            <person name="Zhang X."/>
            <person name="Sun L."/>
            <person name="Yuan J."/>
            <person name="Sun Y."/>
            <person name="Gao Y."/>
            <person name="Zhang L."/>
            <person name="Li S."/>
            <person name="Dai H."/>
            <person name="Hamel J.F."/>
            <person name="Liu C."/>
            <person name="Yu Y."/>
            <person name="Liu S."/>
            <person name="Lin W."/>
            <person name="Guo K."/>
            <person name="Jin S."/>
            <person name="Xu P."/>
            <person name="Storey K.B."/>
            <person name="Huan P."/>
            <person name="Zhang T."/>
            <person name="Zhou Y."/>
            <person name="Zhang J."/>
            <person name="Lin C."/>
            <person name="Li X."/>
            <person name="Xing L."/>
            <person name="Huo D."/>
            <person name="Sun M."/>
            <person name="Wang L."/>
            <person name="Mercier A."/>
            <person name="Li F."/>
            <person name="Yang H."/>
            <person name="Xiang J."/>
        </authorList>
    </citation>
    <scope>NUCLEOTIDE SEQUENCE [LARGE SCALE GENOMIC DNA]</scope>
    <source>
        <strain evidence="5">Shaxun</strain>
        <tissue evidence="5">Muscle</tissue>
    </source>
</reference>
<keyword evidence="6" id="KW-1185">Reference proteome</keyword>
<dbReference type="InterPro" id="IPR023674">
    <property type="entry name" value="Ribosomal_uL1-like"/>
</dbReference>
<proteinExistence type="inferred from homology"/>
<evidence type="ECO:0000256" key="3">
    <source>
        <dbReference type="ARBA" id="ARBA00023274"/>
    </source>
</evidence>
<evidence type="ECO:0000256" key="2">
    <source>
        <dbReference type="ARBA" id="ARBA00022980"/>
    </source>
</evidence>
<dbReference type="Gene3D" id="3.30.190.20">
    <property type="match status" value="1"/>
</dbReference>
<keyword evidence="3" id="KW-0687">Ribonucleoprotein</keyword>
<dbReference type="EMBL" id="MRZV01001447">
    <property type="protein sequence ID" value="PIK37801.1"/>
    <property type="molecule type" value="Genomic_DNA"/>
</dbReference>
<dbReference type="Pfam" id="PF00687">
    <property type="entry name" value="Ribosomal_L1"/>
    <property type="match status" value="1"/>
</dbReference>
<evidence type="ECO:0000313" key="5">
    <source>
        <dbReference type="EMBL" id="PIK37801.1"/>
    </source>
</evidence>